<dbReference type="STRING" id="61424.A0A2T9YEQ4"/>
<protein>
    <recommendedName>
        <fullName evidence="13">Protein kinase domain-containing protein</fullName>
    </recommendedName>
</protein>
<dbReference type="PANTHER" id="PTHR24351">
    <property type="entry name" value="RIBOSOMAL PROTEIN S6 KINASE"/>
    <property type="match status" value="1"/>
</dbReference>
<dbReference type="Gene3D" id="3.30.200.20">
    <property type="entry name" value="Phosphorylase Kinase, domain 1"/>
    <property type="match status" value="1"/>
</dbReference>
<keyword evidence="2" id="KW-0597">Phosphoprotein</keyword>
<feature type="region of interest" description="Disordered" evidence="8">
    <location>
        <begin position="1"/>
        <end position="31"/>
    </location>
</feature>
<keyword evidence="6 7" id="KW-0067">ATP-binding</keyword>
<dbReference type="GO" id="GO:0005524">
    <property type="term" value="F:ATP binding"/>
    <property type="evidence" value="ECO:0007669"/>
    <property type="project" value="UniProtKB-UniRule"/>
</dbReference>
<dbReference type="PROSITE" id="PS50011">
    <property type="entry name" value="PROTEIN_KINASE_DOM"/>
    <property type="match status" value="1"/>
</dbReference>
<feature type="compositionally biased region" description="Polar residues" evidence="8">
    <location>
        <begin position="7"/>
        <end position="31"/>
    </location>
</feature>
<accession>A0A2T9YEQ4</accession>
<dbReference type="SUPFAM" id="SSF56112">
    <property type="entry name" value="Protein kinase-like (PK-like)"/>
    <property type="match status" value="1"/>
</dbReference>
<evidence type="ECO:0000313" key="11">
    <source>
        <dbReference type="EMBL" id="PVU90827.1"/>
    </source>
</evidence>
<dbReference type="PROSITE" id="PS00108">
    <property type="entry name" value="PROTEIN_KINASE_ST"/>
    <property type="match status" value="1"/>
</dbReference>
<comment type="caution">
    <text evidence="11">The sequence shown here is derived from an EMBL/GenBank/DDBJ whole genome shotgun (WGS) entry which is preliminary data.</text>
</comment>
<dbReference type="CDD" id="cd05123">
    <property type="entry name" value="STKc_AGC"/>
    <property type="match status" value="1"/>
</dbReference>
<evidence type="ECO:0000313" key="12">
    <source>
        <dbReference type="Proteomes" id="UP000245699"/>
    </source>
</evidence>
<keyword evidence="4 7" id="KW-0547">Nucleotide-binding</keyword>
<dbReference type="InterPro" id="IPR000961">
    <property type="entry name" value="AGC-kinase_C"/>
</dbReference>
<evidence type="ECO:0000256" key="1">
    <source>
        <dbReference type="ARBA" id="ARBA00022527"/>
    </source>
</evidence>
<dbReference type="InterPro" id="IPR011009">
    <property type="entry name" value="Kinase-like_dom_sf"/>
</dbReference>
<evidence type="ECO:0000256" key="2">
    <source>
        <dbReference type="ARBA" id="ARBA00022553"/>
    </source>
</evidence>
<dbReference type="FunFam" id="3.30.200.20:FF:000042">
    <property type="entry name" value="Aurora kinase A"/>
    <property type="match status" value="1"/>
</dbReference>
<evidence type="ECO:0008006" key="13">
    <source>
        <dbReference type="Google" id="ProtNLM"/>
    </source>
</evidence>
<dbReference type="FunFam" id="1.10.510.10:FF:000465">
    <property type="entry name" value="Non-specific serine/threonine protein kinase"/>
    <property type="match status" value="1"/>
</dbReference>
<evidence type="ECO:0000256" key="6">
    <source>
        <dbReference type="ARBA" id="ARBA00022840"/>
    </source>
</evidence>
<sequence>MDVFGSSLETSSPSKNIQDSLSSKDPSLSQQLNEPPGDILVEIKIENGLQNEVVDENGLVKGSTHIQKKVNLDNFDVIKLIGIGGYGKVYLVQKKDTKRYFAMKVMKKASIMLYEKQVNFTKTERNILELVQHPFIVKLYYAFQSNSRLYLIMDYISGGELFFHMAKERIFIENHAVFYAAEIVVALGHLHKLGIIYRDLKPENILLNSDGHLVLTDFGLSKQSSRSRDKTHSRSNSNTSNDSNDEEKTNTFCGTPSYMAPEIFDLKKPYEKSVDWWSLGILIFEMLTGKVPFNGKSHKQVYESIIKKKIAFPKYVSSDAADLIRKLLKKVPEQRIGYGANELEKIMKHRFFYGVNWNLLATNHKLVTPPIVPKISFDGDSSNFDPSFTSQAISLQSQKSLNNLKDYASDISDNPPHNEYLNMNSNYPGLAHGIDALNLGVTPNDLCPQNTTPVPISIPKNIKPKPEAYAIPNKNTNKAGLHNQPIQNLHNQKESTKGIPFDNDSSPEDTTFHGFSFVAHSLLHKQDEFR</sequence>
<evidence type="ECO:0000259" key="10">
    <source>
        <dbReference type="PROSITE" id="PS51285"/>
    </source>
</evidence>
<keyword evidence="5" id="KW-0418">Kinase</keyword>
<evidence type="ECO:0000256" key="3">
    <source>
        <dbReference type="ARBA" id="ARBA00022679"/>
    </source>
</evidence>
<organism evidence="11 12">
    <name type="scientific">Furculomyces boomerangus</name>
    <dbReference type="NCBI Taxonomy" id="61424"/>
    <lineage>
        <taxon>Eukaryota</taxon>
        <taxon>Fungi</taxon>
        <taxon>Fungi incertae sedis</taxon>
        <taxon>Zoopagomycota</taxon>
        <taxon>Kickxellomycotina</taxon>
        <taxon>Harpellomycetes</taxon>
        <taxon>Harpellales</taxon>
        <taxon>Harpellaceae</taxon>
        <taxon>Furculomyces</taxon>
    </lineage>
</organism>
<feature type="domain" description="AGC-kinase C-terminal" evidence="10">
    <location>
        <begin position="353"/>
        <end position="419"/>
    </location>
</feature>
<dbReference type="GO" id="GO:0004674">
    <property type="term" value="F:protein serine/threonine kinase activity"/>
    <property type="evidence" value="ECO:0007669"/>
    <property type="project" value="UniProtKB-KW"/>
</dbReference>
<evidence type="ECO:0000256" key="5">
    <source>
        <dbReference type="ARBA" id="ARBA00022777"/>
    </source>
</evidence>
<dbReference type="EMBL" id="MBFT01000461">
    <property type="protein sequence ID" value="PVU90827.1"/>
    <property type="molecule type" value="Genomic_DNA"/>
</dbReference>
<dbReference type="PROSITE" id="PS00107">
    <property type="entry name" value="PROTEIN_KINASE_ATP"/>
    <property type="match status" value="1"/>
</dbReference>
<feature type="region of interest" description="Disordered" evidence="8">
    <location>
        <begin position="224"/>
        <end position="251"/>
    </location>
</feature>
<dbReference type="InterPro" id="IPR000719">
    <property type="entry name" value="Prot_kinase_dom"/>
</dbReference>
<dbReference type="OrthoDB" id="63267at2759"/>
<evidence type="ECO:0000256" key="7">
    <source>
        <dbReference type="PROSITE-ProRule" id="PRU10141"/>
    </source>
</evidence>
<dbReference type="Gene3D" id="1.10.510.10">
    <property type="entry name" value="Transferase(Phosphotransferase) domain 1"/>
    <property type="match status" value="1"/>
</dbReference>
<evidence type="ECO:0000259" key="9">
    <source>
        <dbReference type="PROSITE" id="PS50011"/>
    </source>
</evidence>
<proteinExistence type="predicted"/>
<dbReference type="Proteomes" id="UP000245699">
    <property type="component" value="Unassembled WGS sequence"/>
</dbReference>
<evidence type="ECO:0000256" key="4">
    <source>
        <dbReference type="ARBA" id="ARBA00022741"/>
    </source>
</evidence>
<gene>
    <name evidence="11" type="ORF">BB559_004420</name>
</gene>
<reference evidence="11 12" key="1">
    <citation type="journal article" date="2018" name="MBio">
        <title>Comparative Genomics Reveals the Core Gene Toolbox for the Fungus-Insect Symbiosis.</title>
        <authorList>
            <person name="Wang Y."/>
            <person name="Stata M."/>
            <person name="Wang W."/>
            <person name="Stajich J.E."/>
            <person name="White M.M."/>
            <person name="Moncalvo J.M."/>
        </authorList>
    </citation>
    <scope>NUCLEOTIDE SEQUENCE [LARGE SCALE GENOMIC DNA]</scope>
    <source>
        <strain evidence="11 12">AUS-77-4</strain>
    </source>
</reference>
<dbReference type="SMART" id="SM00220">
    <property type="entry name" value="S_TKc"/>
    <property type="match status" value="1"/>
</dbReference>
<dbReference type="InterPro" id="IPR017441">
    <property type="entry name" value="Protein_kinase_ATP_BS"/>
</dbReference>
<dbReference type="PROSITE" id="PS51285">
    <property type="entry name" value="AGC_KINASE_CTER"/>
    <property type="match status" value="1"/>
</dbReference>
<dbReference type="InterPro" id="IPR045270">
    <property type="entry name" value="STKc_AGC"/>
</dbReference>
<feature type="binding site" evidence="7">
    <location>
        <position position="104"/>
    </location>
    <ligand>
        <name>ATP</name>
        <dbReference type="ChEBI" id="CHEBI:30616"/>
    </ligand>
</feature>
<keyword evidence="3" id="KW-0808">Transferase</keyword>
<feature type="domain" description="Protein kinase" evidence="9">
    <location>
        <begin position="75"/>
        <end position="352"/>
    </location>
</feature>
<keyword evidence="12" id="KW-1185">Reference proteome</keyword>
<dbReference type="SMART" id="SM00133">
    <property type="entry name" value="S_TK_X"/>
    <property type="match status" value="1"/>
</dbReference>
<keyword evidence="1" id="KW-0723">Serine/threonine-protein kinase</keyword>
<name>A0A2T9YEQ4_9FUNG</name>
<dbReference type="AlphaFoldDB" id="A0A2T9YEQ4"/>
<evidence type="ECO:0000256" key="8">
    <source>
        <dbReference type="SAM" id="MobiDB-lite"/>
    </source>
</evidence>
<dbReference type="InterPro" id="IPR008271">
    <property type="entry name" value="Ser/Thr_kinase_AS"/>
</dbReference>
<dbReference type="Pfam" id="PF00069">
    <property type="entry name" value="Pkinase"/>
    <property type="match status" value="1"/>
</dbReference>